<protein>
    <submittedName>
        <fullName evidence="7">LysE family translocator</fullName>
    </submittedName>
</protein>
<name>A0AA42UJS2_AERCA</name>
<feature type="transmembrane region" description="Helical" evidence="6">
    <location>
        <begin position="186"/>
        <end position="204"/>
    </location>
</feature>
<evidence type="ECO:0000256" key="2">
    <source>
        <dbReference type="ARBA" id="ARBA00022475"/>
    </source>
</evidence>
<evidence type="ECO:0000256" key="5">
    <source>
        <dbReference type="ARBA" id="ARBA00023136"/>
    </source>
</evidence>
<accession>A0AA42UJS2</accession>
<keyword evidence="5 6" id="KW-0472">Membrane</keyword>
<dbReference type="PANTHER" id="PTHR30086">
    <property type="entry name" value="ARGININE EXPORTER PROTEIN ARGO"/>
    <property type="match status" value="1"/>
</dbReference>
<keyword evidence="2" id="KW-1003">Cell membrane</keyword>
<sequence>MIDSAVFLFVTTSLLIVLAPGQDMVLVLSNSIARGSKAGMITASGVATGLLGHTLLVALGLGALLQTSEFAFNIMKYIGAAYLFYLGIKLFKAPAIGFNNVEETGGSMYSFFFKGMFSNISNPKIAVFYFAYLPQFVSADSTQPMQTLLYLGTAFALLTLFVKLPIGYMAGVLSPWIQSRPAVQVGLNKSCSIVLIGMALNLVLSSQI</sequence>
<keyword evidence="3 6" id="KW-0812">Transmembrane</keyword>
<dbReference type="PIRSF" id="PIRSF006324">
    <property type="entry name" value="LeuE"/>
    <property type="match status" value="1"/>
</dbReference>
<feature type="transmembrane region" description="Helical" evidence="6">
    <location>
        <begin position="40"/>
        <end position="64"/>
    </location>
</feature>
<dbReference type="AlphaFoldDB" id="A0AA42UJS2"/>
<feature type="transmembrane region" description="Helical" evidence="6">
    <location>
        <begin position="70"/>
        <end position="88"/>
    </location>
</feature>
<reference evidence="7" key="1">
    <citation type="submission" date="2022-09" db="EMBL/GenBank/DDBJ databases">
        <title>Intensive care unit water sources are persistently colonized with multi-drug resistant bacteria and are the site of extensive horizontal gene transfer of antibiotic resistance genes.</title>
        <authorList>
            <person name="Diorio-Toth L."/>
        </authorList>
    </citation>
    <scope>NUCLEOTIDE SEQUENCE</scope>
    <source>
        <strain evidence="7">GD03710</strain>
    </source>
</reference>
<keyword evidence="4 6" id="KW-1133">Transmembrane helix</keyword>
<proteinExistence type="predicted"/>
<dbReference type="GO" id="GO:0015171">
    <property type="term" value="F:amino acid transmembrane transporter activity"/>
    <property type="evidence" value="ECO:0007669"/>
    <property type="project" value="TreeGrafter"/>
</dbReference>
<dbReference type="Proteomes" id="UP001161704">
    <property type="component" value="Unassembled WGS sequence"/>
</dbReference>
<evidence type="ECO:0000256" key="1">
    <source>
        <dbReference type="ARBA" id="ARBA00004651"/>
    </source>
</evidence>
<feature type="transmembrane region" description="Helical" evidence="6">
    <location>
        <begin position="6"/>
        <end position="28"/>
    </location>
</feature>
<comment type="subcellular location">
    <subcellularLocation>
        <location evidence="1">Cell membrane</location>
        <topology evidence="1">Multi-pass membrane protein</topology>
    </subcellularLocation>
</comment>
<dbReference type="EMBL" id="JAOCIZ010000232">
    <property type="protein sequence ID" value="MDH1508059.1"/>
    <property type="molecule type" value="Genomic_DNA"/>
</dbReference>
<evidence type="ECO:0000256" key="4">
    <source>
        <dbReference type="ARBA" id="ARBA00022989"/>
    </source>
</evidence>
<comment type="caution">
    <text evidence="7">The sequence shown here is derived from an EMBL/GenBank/DDBJ whole genome shotgun (WGS) entry which is preliminary data.</text>
</comment>
<feature type="transmembrane region" description="Helical" evidence="6">
    <location>
        <begin position="148"/>
        <end position="166"/>
    </location>
</feature>
<dbReference type="Pfam" id="PF01810">
    <property type="entry name" value="LysE"/>
    <property type="match status" value="1"/>
</dbReference>
<evidence type="ECO:0000313" key="8">
    <source>
        <dbReference type="Proteomes" id="UP001161704"/>
    </source>
</evidence>
<dbReference type="InterPro" id="IPR001123">
    <property type="entry name" value="LeuE-type"/>
</dbReference>
<evidence type="ECO:0000313" key="7">
    <source>
        <dbReference type="EMBL" id="MDH1508059.1"/>
    </source>
</evidence>
<evidence type="ECO:0000256" key="3">
    <source>
        <dbReference type="ARBA" id="ARBA00022692"/>
    </source>
</evidence>
<gene>
    <name evidence="7" type="ORF">N5I20_23790</name>
</gene>
<dbReference type="RefSeq" id="WP_082189362.1">
    <property type="nucleotide sequence ID" value="NZ_CAWMSG010000045.1"/>
</dbReference>
<dbReference type="GO" id="GO:0005886">
    <property type="term" value="C:plasma membrane"/>
    <property type="evidence" value="ECO:0007669"/>
    <property type="project" value="UniProtKB-SubCell"/>
</dbReference>
<organism evidence="7 8">
    <name type="scientific">Aeromonas caviae</name>
    <name type="common">Aeromonas punctata</name>
    <dbReference type="NCBI Taxonomy" id="648"/>
    <lineage>
        <taxon>Bacteria</taxon>
        <taxon>Pseudomonadati</taxon>
        <taxon>Pseudomonadota</taxon>
        <taxon>Gammaproteobacteria</taxon>
        <taxon>Aeromonadales</taxon>
        <taxon>Aeromonadaceae</taxon>
        <taxon>Aeromonas</taxon>
    </lineage>
</organism>
<evidence type="ECO:0000256" key="6">
    <source>
        <dbReference type="SAM" id="Phobius"/>
    </source>
</evidence>
<dbReference type="PANTHER" id="PTHR30086:SF20">
    <property type="entry name" value="ARGININE EXPORTER PROTEIN ARGO-RELATED"/>
    <property type="match status" value="1"/>
</dbReference>